<dbReference type="PANTHER" id="PTHR13462">
    <property type="entry name" value="CALCIUM UNIPORTER PROTEIN, MITOCHONDRIAL"/>
    <property type="match status" value="1"/>
</dbReference>
<keyword evidence="8" id="KW-0106">Calcium</keyword>
<evidence type="ECO:0000256" key="18">
    <source>
        <dbReference type="SAM" id="MobiDB-lite"/>
    </source>
</evidence>
<evidence type="ECO:0000256" key="12">
    <source>
        <dbReference type="ARBA" id="ARBA00023136"/>
    </source>
</evidence>
<comment type="function">
    <text evidence="17">Highly selective calcium channel localized to the inner mitochondrial membrane, which mediates calcium uptake into the mitochondrial matrix. Mitochondrial calcium homeostasis plays key roles in cellular physiology and regulates ATP production, cytoplasmic calcium signals and activation of cell death pathways. Sufficient to operate as a pore-forming channel without the need of calcium-sensor or auxiliary subunit.</text>
</comment>
<sequence>MILCAGPATRRRLGRSVAALPGFPRLRTPTPTPTPSLPHARDASTARLPWPRGRVPGDARWAAAAAASPLARVRHASQGAATPLESAPRLSLAPHAADPRHVQLLLHVPRHLPPSRAAPVVYRRVCPPHLRWADLSRDVAATVPGIRVRLGAVGVDAGVDAGTGAGADADAAQRAQATTLAEVVATRQPIVLEPSPRAVARGDGFDPVAVHVAVDAIAMQARVVAHKYEQLAQRFAAIDQIDGVLDAKAARNVRRLAKLLLTWVALQLAAVIFLTLELGWDLMEPVSYLIIVGQAILTSACYLLLRREPSYENLGSWLHQLMRRRQNHKHGFTPDPQLRHRVHVWSHAQTTWQALAPPLRSASR</sequence>
<evidence type="ECO:0000256" key="17">
    <source>
        <dbReference type="ARBA" id="ARBA00045938"/>
    </source>
</evidence>
<feature type="region of interest" description="Disordered" evidence="18">
    <location>
        <begin position="21"/>
        <end position="52"/>
    </location>
</feature>
<keyword evidence="4" id="KW-0109">Calcium transport</keyword>
<evidence type="ECO:0000256" key="15">
    <source>
        <dbReference type="ARBA" id="ARBA00044966"/>
    </source>
</evidence>
<evidence type="ECO:0000256" key="6">
    <source>
        <dbReference type="ARBA" id="ARBA00022692"/>
    </source>
</evidence>
<proteinExistence type="inferred from homology"/>
<evidence type="ECO:0000256" key="1">
    <source>
        <dbReference type="ARBA" id="ARBA00004448"/>
    </source>
</evidence>
<evidence type="ECO:0000313" key="21">
    <source>
        <dbReference type="EMBL" id="RKP01461.1"/>
    </source>
</evidence>
<protein>
    <recommendedName>
        <fullName evidence="16">Calcium uniporter protein, mitochondrial</fullName>
    </recommendedName>
</protein>
<feature type="transmembrane region" description="Helical" evidence="19">
    <location>
        <begin position="286"/>
        <end position="305"/>
    </location>
</feature>
<evidence type="ECO:0000256" key="16">
    <source>
        <dbReference type="ARBA" id="ARBA00044981"/>
    </source>
</evidence>
<dbReference type="STRING" id="1555241.A0A4P9X901"/>
<feature type="transmembrane region" description="Helical" evidence="19">
    <location>
        <begin position="260"/>
        <end position="280"/>
    </location>
</feature>
<evidence type="ECO:0000256" key="13">
    <source>
        <dbReference type="ARBA" id="ARBA00023303"/>
    </source>
</evidence>
<dbReference type="Proteomes" id="UP000274922">
    <property type="component" value="Unassembled WGS sequence"/>
</dbReference>
<evidence type="ECO:0000256" key="11">
    <source>
        <dbReference type="ARBA" id="ARBA00023128"/>
    </source>
</evidence>
<dbReference type="PANTHER" id="PTHR13462:SF10">
    <property type="entry name" value="CALCIUM UNIPORTER PROTEIN, MITOCHONDRIAL"/>
    <property type="match status" value="1"/>
</dbReference>
<accession>A0A4P9X901</accession>
<evidence type="ECO:0000256" key="10">
    <source>
        <dbReference type="ARBA" id="ARBA00023065"/>
    </source>
</evidence>
<dbReference type="InterPro" id="IPR039055">
    <property type="entry name" value="MCU_fam"/>
</dbReference>
<dbReference type="GO" id="GO:0036444">
    <property type="term" value="P:calcium import into the mitochondrion"/>
    <property type="evidence" value="ECO:0007669"/>
    <property type="project" value="TreeGrafter"/>
</dbReference>
<comment type="similarity">
    <text evidence="2">Belongs to the MCU (TC 1.A.77) family.</text>
</comment>
<dbReference type="GO" id="GO:0005262">
    <property type="term" value="F:calcium channel activity"/>
    <property type="evidence" value="ECO:0007669"/>
    <property type="project" value="UniProtKB-KW"/>
</dbReference>
<dbReference type="Pfam" id="PF04678">
    <property type="entry name" value="MCU"/>
    <property type="match status" value="1"/>
</dbReference>
<dbReference type="OrthoDB" id="278338at2759"/>
<dbReference type="AlphaFoldDB" id="A0A4P9X901"/>
<keyword evidence="11" id="KW-0496">Mitochondrion</keyword>
<dbReference type="GO" id="GO:0051560">
    <property type="term" value="P:mitochondrial calcium ion homeostasis"/>
    <property type="evidence" value="ECO:0007669"/>
    <property type="project" value="InterPro"/>
</dbReference>
<evidence type="ECO:0000313" key="22">
    <source>
        <dbReference type="Proteomes" id="UP000274922"/>
    </source>
</evidence>
<evidence type="ECO:0000256" key="14">
    <source>
        <dbReference type="ARBA" id="ARBA00036634"/>
    </source>
</evidence>
<feature type="domain" description="Calcium uniporter protein C-terminal" evidence="20">
    <location>
        <begin position="218"/>
        <end position="332"/>
    </location>
</feature>
<evidence type="ECO:0000256" key="8">
    <source>
        <dbReference type="ARBA" id="ARBA00022837"/>
    </source>
</evidence>
<keyword evidence="13" id="KW-0407">Ion channel</keyword>
<keyword evidence="22" id="KW-1185">Reference proteome</keyword>
<organism evidence="21 22">
    <name type="scientific">Caulochytrium protostelioides</name>
    <dbReference type="NCBI Taxonomy" id="1555241"/>
    <lineage>
        <taxon>Eukaryota</taxon>
        <taxon>Fungi</taxon>
        <taxon>Fungi incertae sedis</taxon>
        <taxon>Chytridiomycota</taxon>
        <taxon>Chytridiomycota incertae sedis</taxon>
        <taxon>Chytridiomycetes</taxon>
        <taxon>Caulochytriales</taxon>
        <taxon>Caulochytriaceae</taxon>
        <taxon>Caulochytrium</taxon>
    </lineage>
</organism>
<dbReference type="GO" id="GO:1990246">
    <property type="term" value="C:uniplex complex"/>
    <property type="evidence" value="ECO:0007669"/>
    <property type="project" value="TreeGrafter"/>
</dbReference>
<gene>
    <name evidence="21" type="ORF">CXG81DRAFT_25846</name>
</gene>
<keyword evidence="7" id="KW-0999">Mitochondrion inner membrane</keyword>
<keyword evidence="5" id="KW-0107">Calcium channel</keyword>
<evidence type="ECO:0000256" key="7">
    <source>
        <dbReference type="ARBA" id="ARBA00022792"/>
    </source>
</evidence>
<evidence type="ECO:0000256" key="4">
    <source>
        <dbReference type="ARBA" id="ARBA00022568"/>
    </source>
</evidence>
<evidence type="ECO:0000256" key="9">
    <source>
        <dbReference type="ARBA" id="ARBA00022989"/>
    </source>
</evidence>
<name>A0A4P9X901_9FUNG</name>
<evidence type="ECO:0000256" key="2">
    <source>
        <dbReference type="ARBA" id="ARBA00005653"/>
    </source>
</evidence>
<reference evidence="22" key="1">
    <citation type="journal article" date="2018" name="Nat. Microbiol.">
        <title>Leveraging single-cell genomics to expand the fungal tree of life.</title>
        <authorList>
            <person name="Ahrendt S.R."/>
            <person name="Quandt C.A."/>
            <person name="Ciobanu D."/>
            <person name="Clum A."/>
            <person name="Salamov A."/>
            <person name="Andreopoulos B."/>
            <person name="Cheng J.F."/>
            <person name="Woyke T."/>
            <person name="Pelin A."/>
            <person name="Henrissat B."/>
            <person name="Reynolds N.K."/>
            <person name="Benny G.L."/>
            <person name="Smith M.E."/>
            <person name="James T.Y."/>
            <person name="Grigoriev I.V."/>
        </authorList>
    </citation>
    <scope>NUCLEOTIDE SEQUENCE [LARGE SCALE GENOMIC DNA]</scope>
    <source>
        <strain evidence="22">ATCC 52028</strain>
    </source>
</reference>
<keyword evidence="6 19" id="KW-0812">Transmembrane</keyword>
<keyword evidence="3" id="KW-0813">Transport</keyword>
<keyword evidence="10" id="KW-0406">Ion transport</keyword>
<comment type="subcellular location">
    <subcellularLocation>
        <location evidence="1">Mitochondrion inner membrane</location>
        <topology evidence="1">Multi-pass membrane protein</topology>
    </subcellularLocation>
</comment>
<dbReference type="InterPro" id="IPR006769">
    <property type="entry name" value="MCU_C"/>
</dbReference>
<comment type="catalytic activity">
    <reaction evidence="14">
        <text>Ca(2+)(in) = Ca(2+)(out)</text>
        <dbReference type="Rhea" id="RHEA:29671"/>
        <dbReference type="ChEBI" id="CHEBI:29108"/>
    </reaction>
</comment>
<evidence type="ECO:0000256" key="19">
    <source>
        <dbReference type="SAM" id="Phobius"/>
    </source>
</evidence>
<dbReference type="GO" id="GO:0015292">
    <property type="term" value="F:uniporter activity"/>
    <property type="evidence" value="ECO:0007669"/>
    <property type="project" value="TreeGrafter"/>
</dbReference>
<evidence type="ECO:0000256" key="3">
    <source>
        <dbReference type="ARBA" id="ARBA00022448"/>
    </source>
</evidence>
<keyword evidence="12 19" id="KW-0472">Membrane</keyword>
<evidence type="ECO:0000259" key="20">
    <source>
        <dbReference type="Pfam" id="PF04678"/>
    </source>
</evidence>
<keyword evidence="9 19" id="KW-1133">Transmembrane helix</keyword>
<comment type="subunit">
    <text evidence="15">Homotetramer, assembles in a dimer or dimers configuration with two interfaces.</text>
</comment>
<dbReference type="EMBL" id="ML014171">
    <property type="protein sequence ID" value="RKP01461.1"/>
    <property type="molecule type" value="Genomic_DNA"/>
</dbReference>
<evidence type="ECO:0000256" key="5">
    <source>
        <dbReference type="ARBA" id="ARBA00022673"/>
    </source>
</evidence>